<dbReference type="AlphaFoldDB" id="A0A2T3LFA5"/>
<evidence type="ECO:0000313" key="1">
    <source>
        <dbReference type="EMBL" id="PSV49999.1"/>
    </source>
</evidence>
<protein>
    <recommendedName>
        <fullName evidence="3">DNA-binding protein</fullName>
    </recommendedName>
</protein>
<name>A0A2T3LFA5_9GAMM</name>
<keyword evidence="2" id="KW-1185">Reference proteome</keyword>
<evidence type="ECO:0008006" key="3">
    <source>
        <dbReference type="Google" id="ProtNLM"/>
    </source>
</evidence>
<comment type="caution">
    <text evidence="1">The sequence shown here is derived from an EMBL/GenBank/DDBJ whole genome shotgun (WGS) entry which is preliminary data.</text>
</comment>
<sequence>MTNKLEQETFKPLFISRSDICVVLGMKPTTLDAFIYRTENFPEKKGRGKYSRKQFDEWCKSEGLV</sequence>
<dbReference type="Proteomes" id="UP000241803">
    <property type="component" value="Unassembled WGS sequence"/>
</dbReference>
<accession>A0A2T3LFA5</accession>
<dbReference type="EMBL" id="PYOC01000001">
    <property type="protein sequence ID" value="PSV49999.1"/>
    <property type="molecule type" value="Genomic_DNA"/>
</dbReference>
<evidence type="ECO:0000313" key="2">
    <source>
        <dbReference type="Proteomes" id="UP000241803"/>
    </source>
</evidence>
<gene>
    <name evidence="1" type="ORF">C9J47_05475</name>
</gene>
<dbReference type="RefSeq" id="WP_107252583.1">
    <property type="nucleotide sequence ID" value="NZ_PYOC01000001.1"/>
</dbReference>
<proteinExistence type="predicted"/>
<organism evidence="1 2">
    <name type="scientific">Photobacterium indicum</name>
    <dbReference type="NCBI Taxonomy" id="81447"/>
    <lineage>
        <taxon>Bacteria</taxon>
        <taxon>Pseudomonadati</taxon>
        <taxon>Pseudomonadota</taxon>
        <taxon>Gammaproteobacteria</taxon>
        <taxon>Vibrionales</taxon>
        <taxon>Vibrionaceae</taxon>
        <taxon>Photobacterium</taxon>
    </lineage>
</organism>
<reference evidence="1 2" key="1">
    <citation type="submission" date="2018-03" db="EMBL/GenBank/DDBJ databases">
        <title>Whole genome sequencing of Histamine producing bacteria.</title>
        <authorList>
            <person name="Butler K."/>
        </authorList>
    </citation>
    <scope>NUCLEOTIDE SEQUENCE [LARGE SCALE GENOMIC DNA]</scope>
    <source>
        <strain evidence="1 2">ATCC 19614</strain>
    </source>
</reference>